<sequence>MCYRRIFVDCHNCRHLVLTDETFYDAHCRVLNCTVGNAANRHEHIEHLEVVREERDRCPLCTQYDATEPFTGGLAPPVSSHMYMAPGGDNMTAAWATMEPFTEGLAPLESSHMYMAPGGENMTAARDPRFQIVQGFQGTGPTSQEWGNLAAPHQQYPEQSSEPEQIVTSGYGQSKVEGVEGHLREISGLLPSQCYNCSRDGVQCTESKDSVVCGYCLRNRLECTNCYDPSAVILAGLSRCDRCIKYDRACAPDHEQGCRGCRTAKVSCQVNGVTLATPKSRRDGTSVRKAHSAYDTDPCLGCLNRGYICRWTEQAKAEGQPCTQCQNSTVRDLPPCVAYQGPGVQMRLPTVSETTSGQSTGRAAPGNSYAGATDARSYDEAPYNYRG</sequence>
<organism evidence="2 3">
    <name type="scientific">Lithohypha guttulata</name>
    <dbReference type="NCBI Taxonomy" id="1690604"/>
    <lineage>
        <taxon>Eukaryota</taxon>
        <taxon>Fungi</taxon>
        <taxon>Dikarya</taxon>
        <taxon>Ascomycota</taxon>
        <taxon>Pezizomycotina</taxon>
        <taxon>Eurotiomycetes</taxon>
        <taxon>Chaetothyriomycetidae</taxon>
        <taxon>Chaetothyriales</taxon>
        <taxon>Trichomeriaceae</taxon>
        <taxon>Lithohypha</taxon>
    </lineage>
</organism>
<evidence type="ECO:0000313" key="2">
    <source>
        <dbReference type="EMBL" id="KAK5093383.1"/>
    </source>
</evidence>
<gene>
    <name evidence="2" type="ORF">LTR24_004371</name>
</gene>
<proteinExistence type="predicted"/>
<protein>
    <recommendedName>
        <fullName evidence="4">Zn(2)-C6 fungal-type domain-containing protein</fullName>
    </recommendedName>
</protein>
<evidence type="ECO:0000256" key="1">
    <source>
        <dbReference type="SAM" id="MobiDB-lite"/>
    </source>
</evidence>
<keyword evidence="3" id="KW-1185">Reference proteome</keyword>
<feature type="region of interest" description="Disordered" evidence="1">
    <location>
        <begin position="352"/>
        <end position="375"/>
    </location>
</feature>
<evidence type="ECO:0008006" key="4">
    <source>
        <dbReference type="Google" id="ProtNLM"/>
    </source>
</evidence>
<evidence type="ECO:0000313" key="3">
    <source>
        <dbReference type="Proteomes" id="UP001345013"/>
    </source>
</evidence>
<comment type="caution">
    <text evidence="2">The sequence shown here is derived from an EMBL/GenBank/DDBJ whole genome shotgun (WGS) entry which is preliminary data.</text>
</comment>
<feature type="compositionally biased region" description="Polar residues" evidence="1">
    <location>
        <begin position="352"/>
        <end position="361"/>
    </location>
</feature>
<dbReference type="EMBL" id="JAVRRG010000044">
    <property type="protein sequence ID" value="KAK5093383.1"/>
    <property type="molecule type" value="Genomic_DNA"/>
</dbReference>
<reference evidence="2 3" key="1">
    <citation type="submission" date="2023-08" db="EMBL/GenBank/DDBJ databases">
        <title>Black Yeasts Isolated from many extreme environments.</title>
        <authorList>
            <person name="Coleine C."/>
            <person name="Stajich J.E."/>
            <person name="Selbmann L."/>
        </authorList>
    </citation>
    <scope>NUCLEOTIDE SEQUENCE [LARGE SCALE GENOMIC DNA]</scope>
    <source>
        <strain evidence="2 3">CCFEE 5885</strain>
    </source>
</reference>
<name>A0ABR0KCB7_9EURO</name>
<dbReference type="Proteomes" id="UP001345013">
    <property type="component" value="Unassembled WGS sequence"/>
</dbReference>
<accession>A0ABR0KCB7</accession>